<dbReference type="RefSeq" id="WP_154764758.1">
    <property type="nucleotide sequence ID" value="NZ_WMBT01000005.1"/>
</dbReference>
<sequence>MPTPDELKARLWKALRSDMTVMLGLIGGEHGHTRPMTSQVEDGDHGPLWFFTSRDNALVERLAGGAQDAAAQFVSKGHDLWASIEGSLTEDTDRAVVDRLWNSHVAAWYEHGKDDPKLALLRFDPQKAEIWLDASSIVAGAMVALGISDPKESYKDNVATVRL</sequence>
<name>A0A6L6HNF0_9RHOB</name>
<organism evidence="2 3">
    <name type="scientific">Paracoccus lichenicola</name>
    <dbReference type="NCBI Taxonomy" id="2665644"/>
    <lineage>
        <taxon>Bacteria</taxon>
        <taxon>Pseudomonadati</taxon>
        <taxon>Pseudomonadota</taxon>
        <taxon>Alphaproteobacteria</taxon>
        <taxon>Rhodobacterales</taxon>
        <taxon>Paracoccaceae</taxon>
        <taxon>Paracoccus</taxon>
    </lineage>
</organism>
<keyword evidence="3" id="KW-1185">Reference proteome</keyword>
<proteinExistence type="predicted"/>
<dbReference type="Pfam" id="PF16242">
    <property type="entry name" value="Pyrid_ox_like"/>
    <property type="match status" value="1"/>
</dbReference>
<dbReference type="InterPro" id="IPR038725">
    <property type="entry name" value="YdaG_split_barrel_FMN-bd"/>
</dbReference>
<dbReference type="EMBL" id="WMBT01000005">
    <property type="protein sequence ID" value="MTE00684.1"/>
    <property type="molecule type" value="Genomic_DNA"/>
</dbReference>
<dbReference type="InterPro" id="IPR052917">
    <property type="entry name" value="Stress-Dev_Protein"/>
</dbReference>
<dbReference type="SUPFAM" id="SSF50475">
    <property type="entry name" value="FMN-binding split barrel"/>
    <property type="match status" value="1"/>
</dbReference>
<dbReference type="Proteomes" id="UP000481417">
    <property type="component" value="Unassembled WGS sequence"/>
</dbReference>
<dbReference type="PANTHER" id="PTHR34818">
    <property type="entry name" value="PROTEIN BLI-3"/>
    <property type="match status" value="1"/>
</dbReference>
<evidence type="ECO:0000313" key="3">
    <source>
        <dbReference type="Proteomes" id="UP000481417"/>
    </source>
</evidence>
<accession>A0A6L6HNF0</accession>
<evidence type="ECO:0000259" key="1">
    <source>
        <dbReference type="Pfam" id="PF16242"/>
    </source>
</evidence>
<gene>
    <name evidence="2" type="ORF">GIY56_10320</name>
</gene>
<dbReference type="InterPro" id="IPR012349">
    <property type="entry name" value="Split_barrel_FMN-bd"/>
</dbReference>
<dbReference type="Gene3D" id="2.30.110.10">
    <property type="entry name" value="Electron Transport, Fmn-binding Protein, Chain A"/>
    <property type="match status" value="1"/>
</dbReference>
<evidence type="ECO:0000313" key="2">
    <source>
        <dbReference type="EMBL" id="MTE00684.1"/>
    </source>
</evidence>
<protein>
    <submittedName>
        <fullName evidence="2">General stress protein</fullName>
    </submittedName>
</protein>
<feature type="domain" description="General stress protein FMN-binding split barrel" evidence="1">
    <location>
        <begin position="9"/>
        <end position="138"/>
    </location>
</feature>
<dbReference type="AlphaFoldDB" id="A0A6L6HNF0"/>
<reference evidence="2 3" key="1">
    <citation type="submission" date="2019-11" db="EMBL/GenBank/DDBJ databases">
        <authorList>
            <person name="Lang L."/>
        </authorList>
    </citation>
    <scope>NUCLEOTIDE SEQUENCE [LARGE SCALE GENOMIC DNA]</scope>
    <source>
        <strain evidence="2 3">YIM 132242</strain>
    </source>
</reference>
<comment type="caution">
    <text evidence="2">The sequence shown here is derived from an EMBL/GenBank/DDBJ whole genome shotgun (WGS) entry which is preliminary data.</text>
</comment>
<dbReference type="PANTHER" id="PTHR34818:SF1">
    <property type="entry name" value="PROTEIN BLI-3"/>
    <property type="match status" value="1"/>
</dbReference>